<keyword evidence="2" id="KW-1185">Reference proteome</keyword>
<dbReference type="SUPFAM" id="SSF160387">
    <property type="entry name" value="NosL/MerB-like"/>
    <property type="match status" value="2"/>
</dbReference>
<dbReference type="Pfam" id="PF05573">
    <property type="entry name" value="NosL"/>
    <property type="match status" value="2"/>
</dbReference>
<evidence type="ECO:0000313" key="1">
    <source>
        <dbReference type="EMBL" id="TLP37121.1"/>
    </source>
</evidence>
<name>A0A5R8XZD6_9BACT</name>
<gene>
    <name evidence="1" type="ORF">FDK22_11680</name>
</gene>
<evidence type="ECO:0008006" key="3">
    <source>
        <dbReference type="Google" id="ProtNLM"/>
    </source>
</evidence>
<proteinExistence type="predicted"/>
<dbReference type="OrthoDB" id="982633at2"/>
<dbReference type="Proteomes" id="UP000308901">
    <property type="component" value="Unassembled WGS sequence"/>
</dbReference>
<dbReference type="PANTHER" id="PTHR41247:SF1">
    <property type="entry name" value="HTH-TYPE TRANSCRIPTIONAL REPRESSOR YCNK"/>
    <property type="match status" value="1"/>
</dbReference>
<comment type="caution">
    <text evidence="1">The sequence shown here is derived from an EMBL/GenBank/DDBJ whole genome shotgun (WGS) entry which is preliminary data.</text>
</comment>
<sequence>MLFFGNYLNAETFSKEASNEPILVQKGEEKHWCPVCGMNIKKFYKTSHTSTLENGTPRQYCSIRCLAKDKEEYGIDENNIKVIDAKHEKLIDAKKAFYVIGSKVKGTMSMTSKLAFEKELDAKEFIKQYGGKIASFAEALKEAQNSLKEDDKNTKNKKIKKIYPMGKKIFEKLCNQDIDPTDYIEINELKADIKNNKLCKRLDEKKLQAVSLYLWDVKRFGDLDSIKNKVEVEEREKCPVCGMFVAKYPRWAAQIFYKHGDHEHKFSFDGVKDMMKFYFNPKKWGEYPVSKDMISKILVTDYYSQEAIDGIKAFYVIGSDVYGPMGNELIPFISENDAKIFKNDHDGTKIVSFDKIIENEVYKLDE</sequence>
<protein>
    <recommendedName>
        <fullName evidence="3">NosL family protein</fullName>
    </recommendedName>
</protein>
<organism evidence="1 2">
    <name type="scientific">Arcobacter arenosus</name>
    <dbReference type="NCBI Taxonomy" id="2576037"/>
    <lineage>
        <taxon>Bacteria</taxon>
        <taxon>Pseudomonadati</taxon>
        <taxon>Campylobacterota</taxon>
        <taxon>Epsilonproteobacteria</taxon>
        <taxon>Campylobacterales</taxon>
        <taxon>Arcobacteraceae</taxon>
        <taxon>Arcobacter</taxon>
    </lineage>
</organism>
<dbReference type="AlphaFoldDB" id="A0A5R8XZD6"/>
<accession>A0A5R8XZD6</accession>
<dbReference type="EMBL" id="VANU01000005">
    <property type="protein sequence ID" value="TLP37121.1"/>
    <property type="molecule type" value="Genomic_DNA"/>
</dbReference>
<dbReference type="PANTHER" id="PTHR41247">
    <property type="entry name" value="HTH-TYPE TRANSCRIPTIONAL REPRESSOR YCNK"/>
    <property type="match status" value="1"/>
</dbReference>
<reference evidence="1 2" key="1">
    <citation type="submission" date="2019-05" db="EMBL/GenBank/DDBJ databases">
        <title>Arcobacter sp. nov., isolated from sea sediment.</title>
        <authorList>
            <person name="Kim W."/>
        </authorList>
    </citation>
    <scope>NUCLEOTIDE SEQUENCE [LARGE SCALE GENOMIC DNA]</scope>
    <source>
        <strain evidence="1 2">CAU 1517</strain>
    </source>
</reference>
<dbReference type="Gene3D" id="3.30.70.2050">
    <property type="match status" value="2"/>
</dbReference>
<dbReference type="InterPro" id="IPR008719">
    <property type="entry name" value="N2O_reductase_NosL"/>
</dbReference>
<evidence type="ECO:0000313" key="2">
    <source>
        <dbReference type="Proteomes" id="UP000308901"/>
    </source>
</evidence>